<sequence length="199" mass="22770">MEENSVTRLLREAKLGDADAAADLCRRYYQQLVPLARKRLLSTQRRVADEEDVVNQTLLQLLQGIADERFHKLDNRGDLWQILLVLLARNATSQHRRWSRLKRGGGKVRGESAFARKDEDSGGIGEFLSQPATQETVTEFIDAFQKAFQPFEGSETAEVILLRLQGLTAKEIAARLGKSERTIQRDLLKVRCRWENFFV</sequence>
<dbReference type="PANTHER" id="PTHR43133:SF8">
    <property type="entry name" value="RNA POLYMERASE SIGMA FACTOR HI_1459-RELATED"/>
    <property type="match status" value="1"/>
</dbReference>
<feature type="domain" description="RNA polymerase sigma-70 ECF-like HTH" evidence="5">
    <location>
        <begin position="4"/>
        <end position="193"/>
    </location>
</feature>
<accession>A0A5C6AM07</accession>
<dbReference type="Proteomes" id="UP000317421">
    <property type="component" value="Unassembled WGS sequence"/>
</dbReference>
<protein>
    <submittedName>
        <fullName evidence="6">RNA polymerase sigma factor</fullName>
    </submittedName>
</protein>
<dbReference type="GO" id="GO:0016987">
    <property type="term" value="F:sigma factor activity"/>
    <property type="evidence" value="ECO:0007669"/>
    <property type="project" value="UniProtKB-KW"/>
</dbReference>
<evidence type="ECO:0000313" key="7">
    <source>
        <dbReference type="Proteomes" id="UP000317421"/>
    </source>
</evidence>
<dbReference type="SUPFAM" id="SSF46894">
    <property type="entry name" value="C-terminal effector domain of the bipartite response regulators"/>
    <property type="match status" value="1"/>
</dbReference>
<proteinExistence type="predicted"/>
<evidence type="ECO:0000256" key="2">
    <source>
        <dbReference type="ARBA" id="ARBA00023082"/>
    </source>
</evidence>
<gene>
    <name evidence="6" type="ORF">Pla108_14020</name>
</gene>
<evidence type="ECO:0000259" key="5">
    <source>
        <dbReference type="Pfam" id="PF07638"/>
    </source>
</evidence>
<dbReference type="GO" id="GO:0003677">
    <property type="term" value="F:DNA binding"/>
    <property type="evidence" value="ECO:0007669"/>
    <property type="project" value="UniProtKB-KW"/>
</dbReference>
<dbReference type="InterPro" id="IPR053812">
    <property type="entry name" value="HTH_Sigma70_ECF-like"/>
</dbReference>
<dbReference type="EMBL" id="SJPR01000001">
    <property type="protein sequence ID" value="TWU00451.1"/>
    <property type="molecule type" value="Genomic_DNA"/>
</dbReference>
<evidence type="ECO:0000256" key="3">
    <source>
        <dbReference type="ARBA" id="ARBA00023125"/>
    </source>
</evidence>
<name>A0A5C6AM07_9BACT</name>
<evidence type="ECO:0000256" key="1">
    <source>
        <dbReference type="ARBA" id="ARBA00023015"/>
    </source>
</evidence>
<dbReference type="Gene3D" id="1.10.10.60">
    <property type="entry name" value="Homeodomain-like"/>
    <property type="match status" value="1"/>
</dbReference>
<keyword evidence="3" id="KW-0238">DNA-binding</keyword>
<evidence type="ECO:0000313" key="6">
    <source>
        <dbReference type="EMBL" id="TWU00451.1"/>
    </source>
</evidence>
<evidence type="ECO:0000256" key="4">
    <source>
        <dbReference type="ARBA" id="ARBA00023163"/>
    </source>
</evidence>
<dbReference type="OrthoDB" id="291381at2"/>
<keyword evidence="2" id="KW-0731">Sigma factor</keyword>
<dbReference type="InterPro" id="IPR016032">
    <property type="entry name" value="Sig_transdc_resp-reg_C-effctor"/>
</dbReference>
<dbReference type="InterPro" id="IPR039425">
    <property type="entry name" value="RNA_pol_sigma-70-like"/>
</dbReference>
<reference evidence="6 7" key="1">
    <citation type="submission" date="2019-02" db="EMBL/GenBank/DDBJ databases">
        <title>Deep-cultivation of Planctomycetes and their phenomic and genomic characterization uncovers novel biology.</title>
        <authorList>
            <person name="Wiegand S."/>
            <person name="Jogler M."/>
            <person name="Boedeker C."/>
            <person name="Pinto D."/>
            <person name="Vollmers J."/>
            <person name="Rivas-Marin E."/>
            <person name="Kohn T."/>
            <person name="Peeters S.H."/>
            <person name="Heuer A."/>
            <person name="Rast P."/>
            <person name="Oberbeckmann S."/>
            <person name="Bunk B."/>
            <person name="Jeske O."/>
            <person name="Meyerdierks A."/>
            <person name="Storesund J.E."/>
            <person name="Kallscheuer N."/>
            <person name="Luecker S."/>
            <person name="Lage O.M."/>
            <person name="Pohl T."/>
            <person name="Merkel B.J."/>
            <person name="Hornburger P."/>
            <person name="Mueller R.-W."/>
            <person name="Bruemmer F."/>
            <person name="Labrenz M."/>
            <person name="Spormann A.M."/>
            <person name="Op Den Camp H."/>
            <person name="Overmann J."/>
            <person name="Amann R."/>
            <person name="Jetten M.S.M."/>
            <person name="Mascher T."/>
            <person name="Medema M.H."/>
            <person name="Devos D.P."/>
            <person name="Kaster A.-K."/>
            <person name="Ovreas L."/>
            <person name="Rohde M."/>
            <person name="Galperin M.Y."/>
            <person name="Jogler C."/>
        </authorList>
    </citation>
    <scope>NUCLEOTIDE SEQUENCE [LARGE SCALE GENOMIC DNA]</scope>
    <source>
        <strain evidence="6 7">Pla108</strain>
    </source>
</reference>
<keyword evidence="1" id="KW-0805">Transcription regulation</keyword>
<dbReference type="NCBIfam" id="TIGR02937">
    <property type="entry name" value="sigma70-ECF"/>
    <property type="match status" value="1"/>
</dbReference>
<dbReference type="InterPro" id="IPR014284">
    <property type="entry name" value="RNA_pol_sigma-70_dom"/>
</dbReference>
<dbReference type="SUPFAM" id="SSF88946">
    <property type="entry name" value="Sigma2 domain of RNA polymerase sigma factors"/>
    <property type="match status" value="1"/>
</dbReference>
<dbReference type="Pfam" id="PF07638">
    <property type="entry name" value="Sigma70_ECF"/>
    <property type="match status" value="1"/>
</dbReference>
<organism evidence="6 7">
    <name type="scientific">Botrimarina colliarenosi</name>
    <dbReference type="NCBI Taxonomy" id="2528001"/>
    <lineage>
        <taxon>Bacteria</taxon>
        <taxon>Pseudomonadati</taxon>
        <taxon>Planctomycetota</taxon>
        <taxon>Planctomycetia</taxon>
        <taxon>Pirellulales</taxon>
        <taxon>Lacipirellulaceae</taxon>
        <taxon>Botrimarina</taxon>
    </lineage>
</organism>
<keyword evidence="4" id="KW-0804">Transcription</keyword>
<dbReference type="AlphaFoldDB" id="A0A5C6AM07"/>
<dbReference type="Gene3D" id="1.10.1740.10">
    <property type="match status" value="1"/>
</dbReference>
<dbReference type="RefSeq" id="WP_146444120.1">
    <property type="nucleotide sequence ID" value="NZ_SJPR01000001.1"/>
</dbReference>
<dbReference type="PANTHER" id="PTHR43133">
    <property type="entry name" value="RNA POLYMERASE ECF-TYPE SIGMA FACTO"/>
    <property type="match status" value="1"/>
</dbReference>
<dbReference type="GO" id="GO:0006352">
    <property type="term" value="P:DNA-templated transcription initiation"/>
    <property type="evidence" value="ECO:0007669"/>
    <property type="project" value="InterPro"/>
</dbReference>
<dbReference type="InterPro" id="IPR013325">
    <property type="entry name" value="RNA_pol_sigma_r2"/>
</dbReference>
<comment type="caution">
    <text evidence="6">The sequence shown here is derived from an EMBL/GenBank/DDBJ whole genome shotgun (WGS) entry which is preliminary data.</text>
</comment>
<keyword evidence="7" id="KW-1185">Reference proteome</keyword>